<accession>A0A919PDL2</accession>
<feature type="binding site" evidence="7">
    <location>
        <begin position="312"/>
        <end position="314"/>
    </location>
    <ligand>
        <name>substrate</name>
    </ligand>
</feature>
<evidence type="ECO:0000256" key="3">
    <source>
        <dbReference type="ARBA" id="ARBA00022801"/>
    </source>
</evidence>
<dbReference type="PANTHER" id="PTHR11113:SF14">
    <property type="entry name" value="N-ACETYLGLUCOSAMINE-6-PHOSPHATE DEACETYLASE"/>
    <property type="match status" value="1"/>
</dbReference>
<evidence type="ECO:0000256" key="7">
    <source>
        <dbReference type="PIRSR" id="PIRSR038994-2"/>
    </source>
</evidence>
<dbReference type="GO" id="GO:0046872">
    <property type="term" value="F:metal ion binding"/>
    <property type="evidence" value="ECO:0007669"/>
    <property type="project" value="UniProtKB-KW"/>
</dbReference>
<dbReference type="Proteomes" id="UP000642125">
    <property type="component" value="Unassembled WGS sequence"/>
</dbReference>
<dbReference type="PIRSF" id="PIRSF038994">
    <property type="entry name" value="NagA"/>
    <property type="match status" value="1"/>
</dbReference>
<evidence type="ECO:0000256" key="8">
    <source>
        <dbReference type="PIRSR" id="PIRSR038994-3"/>
    </source>
</evidence>
<feature type="binding site" evidence="8">
    <location>
        <position position="134"/>
    </location>
    <ligand>
        <name>Zn(2+)</name>
        <dbReference type="ChEBI" id="CHEBI:29105"/>
    </ligand>
</feature>
<comment type="caution">
    <text evidence="10">The sequence shown here is derived from an EMBL/GenBank/DDBJ whole genome shotgun (WGS) entry which is preliminary data.</text>
</comment>
<keyword evidence="2 8" id="KW-0479">Metal-binding</keyword>
<keyword evidence="4 5" id="KW-0119">Carbohydrate metabolism</keyword>
<sequence>MPAAAAPVTLVADGVVRGASVAGPGWVRVVDGRIAATGDGPPPSDLPGAPGEQVRVAGVLAPGFVDIHHHGALGHDYGSASAEDAVAAADHHRRRGSTTLCASVATAPLAVLEERVDLLSGLVADGVFAGIHLEGPYLDAGHRGCHAPDLLRPPSVAELRRLVGAARGALRMVTLAPELPGAGDAIRYLVAEGVTVAVGHTSCTAGQARAAFDAGATVLTHAFNGMPPLHHREPGPLGAALFDERVTIELILDGHHVAPEPARVLAAVAPGRLALISDAMAATGLGDGAYAIGGSDVVVTGSVARATSNGSLAGSTIAVADAFAAAVGVLGLDVAAAVACASATPARALGLAEPRIAAGAPADLVAVEGGRVTRVLRAGRFVA</sequence>
<feature type="binding site" evidence="8">
    <location>
        <position position="221"/>
    </location>
    <ligand>
        <name>Zn(2+)</name>
        <dbReference type="ChEBI" id="CHEBI:29105"/>
    </ligand>
</feature>
<comment type="cofactor">
    <cofactor evidence="8">
        <name>a divalent metal cation</name>
        <dbReference type="ChEBI" id="CHEBI:60240"/>
    </cofactor>
    <text evidence="8">Binds 1 divalent metal cation per subunit.</text>
</comment>
<dbReference type="RefSeq" id="WP_203668268.1">
    <property type="nucleotide sequence ID" value="NZ_BONO01000010.1"/>
</dbReference>
<organism evidence="10 11">
    <name type="scientific">Cellulomonas pakistanensis</name>
    <dbReference type="NCBI Taxonomy" id="992287"/>
    <lineage>
        <taxon>Bacteria</taxon>
        <taxon>Bacillati</taxon>
        <taxon>Actinomycetota</taxon>
        <taxon>Actinomycetes</taxon>
        <taxon>Micrococcales</taxon>
        <taxon>Cellulomonadaceae</taxon>
        <taxon>Cellulomonas</taxon>
    </lineage>
</organism>
<evidence type="ECO:0000313" key="10">
    <source>
        <dbReference type="EMBL" id="GIG36242.1"/>
    </source>
</evidence>
<dbReference type="InterPro" id="IPR006680">
    <property type="entry name" value="Amidohydro-rel"/>
</dbReference>
<protein>
    <submittedName>
        <fullName evidence="10">N-acetylglucosamine-6-phosphate deacetylase</fullName>
    </submittedName>
</protein>
<dbReference type="SUPFAM" id="SSF51556">
    <property type="entry name" value="Metallo-dependent hydrolases"/>
    <property type="match status" value="1"/>
</dbReference>
<feature type="active site" description="Proton donor/acceptor" evidence="6">
    <location>
        <position position="278"/>
    </location>
</feature>
<dbReference type="PANTHER" id="PTHR11113">
    <property type="entry name" value="N-ACETYLGLUCOSAMINE-6-PHOSPHATE DEACETYLASE"/>
    <property type="match status" value="1"/>
</dbReference>
<evidence type="ECO:0000256" key="4">
    <source>
        <dbReference type="ARBA" id="ARBA00023277"/>
    </source>
</evidence>
<dbReference type="GO" id="GO:0008448">
    <property type="term" value="F:N-acetylglucosamine-6-phosphate deacetylase activity"/>
    <property type="evidence" value="ECO:0007669"/>
    <property type="project" value="InterPro"/>
</dbReference>
<dbReference type="Gene3D" id="2.30.40.10">
    <property type="entry name" value="Urease, subunit C, domain 1"/>
    <property type="match status" value="1"/>
</dbReference>
<dbReference type="EMBL" id="BONO01000010">
    <property type="protein sequence ID" value="GIG36242.1"/>
    <property type="molecule type" value="Genomic_DNA"/>
</dbReference>
<gene>
    <name evidence="10" type="primary">nagA</name>
    <name evidence="10" type="ORF">Cpa01nite_16230</name>
</gene>
<evidence type="ECO:0000256" key="2">
    <source>
        <dbReference type="ARBA" id="ARBA00022723"/>
    </source>
</evidence>
<dbReference type="Gene3D" id="3.20.20.140">
    <property type="entry name" value="Metal-dependent hydrolases"/>
    <property type="match status" value="1"/>
</dbReference>
<comment type="similarity">
    <text evidence="1 5">Belongs to the metallo-dependent hydrolases superfamily. NagA family.</text>
</comment>
<dbReference type="GO" id="GO:0006046">
    <property type="term" value="P:N-acetylglucosamine catabolic process"/>
    <property type="evidence" value="ECO:0007669"/>
    <property type="project" value="TreeGrafter"/>
</dbReference>
<feature type="binding site" evidence="7">
    <location>
        <begin position="224"/>
        <end position="225"/>
    </location>
    <ligand>
        <name>substrate</name>
    </ligand>
</feature>
<keyword evidence="11" id="KW-1185">Reference proteome</keyword>
<dbReference type="InterPro" id="IPR003764">
    <property type="entry name" value="GlcNAc_6-P_deAcase"/>
</dbReference>
<evidence type="ECO:0000256" key="5">
    <source>
        <dbReference type="PIRNR" id="PIRNR038994"/>
    </source>
</evidence>
<feature type="domain" description="Amidohydrolase-related" evidence="9">
    <location>
        <begin position="60"/>
        <end position="380"/>
    </location>
</feature>
<evidence type="ECO:0000256" key="6">
    <source>
        <dbReference type="PIRSR" id="PIRSR038994-1"/>
    </source>
</evidence>
<name>A0A919PDL2_9CELL</name>
<proteinExistence type="inferred from homology"/>
<dbReference type="AlphaFoldDB" id="A0A919PDL2"/>
<reference evidence="10" key="1">
    <citation type="submission" date="2021-01" db="EMBL/GenBank/DDBJ databases">
        <title>Whole genome shotgun sequence of Cellulomonas pakistanensis NBRC 110800.</title>
        <authorList>
            <person name="Komaki H."/>
            <person name="Tamura T."/>
        </authorList>
    </citation>
    <scope>NUCLEOTIDE SEQUENCE</scope>
    <source>
        <strain evidence="10">NBRC 110800</strain>
    </source>
</reference>
<evidence type="ECO:0000313" key="11">
    <source>
        <dbReference type="Proteomes" id="UP000642125"/>
    </source>
</evidence>
<dbReference type="InterPro" id="IPR032466">
    <property type="entry name" value="Metal_Hydrolase"/>
</dbReference>
<dbReference type="SUPFAM" id="SSF51338">
    <property type="entry name" value="Composite domain of metallo-dependent hydrolases"/>
    <property type="match status" value="1"/>
</dbReference>
<feature type="binding site" evidence="7">
    <location>
        <position position="145"/>
    </location>
    <ligand>
        <name>substrate</name>
    </ligand>
</feature>
<dbReference type="InterPro" id="IPR011059">
    <property type="entry name" value="Metal-dep_hydrolase_composite"/>
</dbReference>
<dbReference type="Pfam" id="PF01979">
    <property type="entry name" value="Amidohydro_1"/>
    <property type="match status" value="1"/>
</dbReference>
<feature type="binding site" evidence="7">
    <location>
        <position position="256"/>
    </location>
    <ligand>
        <name>substrate</name>
    </ligand>
</feature>
<feature type="binding site" evidence="7">
    <location>
        <position position="232"/>
    </location>
    <ligand>
        <name>substrate</name>
    </ligand>
</feature>
<evidence type="ECO:0000256" key="1">
    <source>
        <dbReference type="ARBA" id="ARBA00010716"/>
    </source>
</evidence>
<feature type="binding site" evidence="8">
    <location>
        <position position="200"/>
    </location>
    <ligand>
        <name>Zn(2+)</name>
        <dbReference type="ChEBI" id="CHEBI:29105"/>
    </ligand>
</feature>
<keyword evidence="3 5" id="KW-0378">Hydrolase</keyword>
<evidence type="ECO:0000259" key="9">
    <source>
        <dbReference type="Pfam" id="PF01979"/>
    </source>
</evidence>